<dbReference type="CDD" id="cd00884">
    <property type="entry name" value="beta_CA_cladeB"/>
    <property type="match status" value="1"/>
</dbReference>
<dbReference type="AlphaFoldDB" id="A0A482J5H3"/>
<evidence type="ECO:0000256" key="8">
    <source>
        <dbReference type="PIRSR" id="PIRSR601765-1"/>
    </source>
</evidence>
<dbReference type="OrthoDB" id="9797527at2"/>
<evidence type="ECO:0000313" key="11">
    <source>
        <dbReference type="Proteomes" id="UP000253772"/>
    </source>
</evidence>
<name>A0A482J5H3_9BURK</name>
<dbReference type="GO" id="GO:0015976">
    <property type="term" value="P:carbon utilization"/>
    <property type="evidence" value="ECO:0007669"/>
    <property type="project" value="InterPro"/>
</dbReference>
<organism evidence="10 11">
    <name type="scientific">Cupriavidus metallidurans</name>
    <dbReference type="NCBI Taxonomy" id="119219"/>
    <lineage>
        <taxon>Bacteria</taxon>
        <taxon>Pseudomonadati</taxon>
        <taxon>Pseudomonadota</taxon>
        <taxon>Betaproteobacteria</taxon>
        <taxon>Burkholderiales</taxon>
        <taxon>Burkholderiaceae</taxon>
        <taxon>Cupriavidus</taxon>
    </lineage>
</organism>
<comment type="similarity">
    <text evidence="1 9">Belongs to the beta-class carbonic anhydrase family.</text>
</comment>
<dbReference type="EC" id="4.2.1.1" evidence="2 9"/>
<evidence type="ECO:0000256" key="6">
    <source>
        <dbReference type="ARBA" id="ARBA00031969"/>
    </source>
</evidence>
<dbReference type="PANTHER" id="PTHR11002:SF42">
    <property type="entry name" value="CARBONIC ANHYDRASE 1"/>
    <property type="match status" value="1"/>
</dbReference>
<dbReference type="PROSITE" id="PS00705">
    <property type="entry name" value="PROK_CO2_ANHYDRASE_2"/>
    <property type="match status" value="1"/>
</dbReference>
<comment type="function">
    <text evidence="9">Reversible hydration of carbon dioxide.</text>
</comment>
<evidence type="ECO:0000313" key="10">
    <source>
        <dbReference type="EMBL" id="QBP14264.1"/>
    </source>
</evidence>
<gene>
    <name evidence="10" type="ORF">DDF84_030970</name>
</gene>
<protein>
    <recommendedName>
        <fullName evidence="3 9">Carbonic anhydrase</fullName>
        <ecNumber evidence="2 9">4.2.1.1</ecNumber>
    </recommendedName>
    <alternativeName>
        <fullName evidence="6 9">Carbonate dehydratase</fullName>
    </alternativeName>
</protein>
<evidence type="ECO:0000256" key="2">
    <source>
        <dbReference type="ARBA" id="ARBA00012925"/>
    </source>
</evidence>
<dbReference type="InterPro" id="IPR001765">
    <property type="entry name" value="Carbonic_anhydrase"/>
</dbReference>
<dbReference type="FunFam" id="3.40.1050.10:FF:000003">
    <property type="entry name" value="Carbonic anhydrase"/>
    <property type="match status" value="1"/>
</dbReference>
<dbReference type="Proteomes" id="UP000253772">
    <property type="component" value="Chromosome c2"/>
</dbReference>
<dbReference type="InterPro" id="IPR036874">
    <property type="entry name" value="Carbonic_anhydrase_sf"/>
</dbReference>
<evidence type="ECO:0000256" key="4">
    <source>
        <dbReference type="ARBA" id="ARBA00022833"/>
    </source>
</evidence>
<dbReference type="PROSITE" id="PS00704">
    <property type="entry name" value="PROK_CO2_ANHYDRASE_1"/>
    <property type="match status" value="1"/>
</dbReference>
<accession>A0A482J5H3</accession>
<reference evidence="10 11" key="1">
    <citation type="submission" date="2019-03" db="EMBL/GenBank/DDBJ databases">
        <title>Comparative insights into the high quality Complete genome sequence of highly metal resistant Cupriavidus metallidurans strain BS1 isolated from a gold-copper mine.</title>
        <authorList>
            <person name="Mazhar H.S."/>
            <person name="Rensing C."/>
        </authorList>
    </citation>
    <scope>NUCLEOTIDE SEQUENCE [LARGE SCALE GENOMIC DNA]</scope>
    <source>
        <strain evidence="10 11">BS1</strain>
    </source>
</reference>
<dbReference type="SUPFAM" id="SSF53056">
    <property type="entry name" value="beta-carbonic anhydrase, cab"/>
    <property type="match status" value="1"/>
</dbReference>
<dbReference type="EMBL" id="CP037901">
    <property type="protein sequence ID" value="QBP14264.1"/>
    <property type="molecule type" value="Genomic_DNA"/>
</dbReference>
<feature type="binding site" evidence="8">
    <location>
        <position position="39"/>
    </location>
    <ligand>
        <name>Zn(2+)</name>
        <dbReference type="ChEBI" id="CHEBI:29105"/>
    </ligand>
</feature>
<feature type="binding site" evidence="8">
    <location>
        <position position="101"/>
    </location>
    <ligand>
        <name>Zn(2+)</name>
        <dbReference type="ChEBI" id="CHEBI:29105"/>
    </ligand>
</feature>
<feature type="binding site" evidence="8">
    <location>
        <position position="98"/>
    </location>
    <ligand>
        <name>Zn(2+)</name>
        <dbReference type="ChEBI" id="CHEBI:29105"/>
    </ligand>
</feature>
<evidence type="ECO:0000256" key="7">
    <source>
        <dbReference type="ARBA" id="ARBA00048348"/>
    </source>
</evidence>
<evidence type="ECO:0000256" key="1">
    <source>
        <dbReference type="ARBA" id="ARBA00006217"/>
    </source>
</evidence>
<evidence type="ECO:0000256" key="5">
    <source>
        <dbReference type="ARBA" id="ARBA00023239"/>
    </source>
</evidence>
<sequence length="216" mass="23688">MKDLIQGILKFQREEFPKRSALFKHLATQQNPKTLFIACSDSRVVPALLTQCEPGELFVIRNAGNIVPAYAVQPGGVSASVEYAVAGLKVRDIVICGHSDCGAMTAVATCQCLDHMPAVEEWLEHASGARRISLARPHASDRARVDDMVRENVIEQLDHLRTHPSVAQALAEGRVDLHGWVYDIETGEIDALDGRTGKFVPLREQPDVTATLERVA</sequence>
<dbReference type="RefSeq" id="WP_024570169.1">
    <property type="nucleotide sequence ID" value="NZ_CP037901.1"/>
</dbReference>
<dbReference type="PANTHER" id="PTHR11002">
    <property type="entry name" value="CARBONIC ANHYDRASE"/>
    <property type="match status" value="1"/>
</dbReference>
<keyword evidence="4 8" id="KW-0862">Zinc</keyword>
<dbReference type="GO" id="GO:0008270">
    <property type="term" value="F:zinc ion binding"/>
    <property type="evidence" value="ECO:0007669"/>
    <property type="project" value="UniProtKB-UniRule"/>
</dbReference>
<dbReference type="Gene3D" id="3.40.1050.10">
    <property type="entry name" value="Carbonic anhydrase"/>
    <property type="match status" value="1"/>
</dbReference>
<comment type="cofactor">
    <cofactor evidence="8">
        <name>Zn(2+)</name>
        <dbReference type="ChEBI" id="CHEBI:29105"/>
    </cofactor>
    <text evidence="8">Binds 1 zinc ion per subunit.</text>
</comment>
<evidence type="ECO:0000256" key="9">
    <source>
        <dbReference type="RuleBase" id="RU003956"/>
    </source>
</evidence>
<keyword evidence="5 9" id="KW-0456">Lyase</keyword>
<dbReference type="InterPro" id="IPR045066">
    <property type="entry name" value="Beta_CA_cladeB"/>
</dbReference>
<comment type="catalytic activity">
    <reaction evidence="7 9">
        <text>hydrogencarbonate + H(+) = CO2 + H2O</text>
        <dbReference type="Rhea" id="RHEA:10748"/>
        <dbReference type="ChEBI" id="CHEBI:15377"/>
        <dbReference type="ChEBI" id="CHEBI:15378"/>
        <dbReference type="ChEBI" id="CHEBI:16526"/>
        <dbReference type="ChEBI" id="CHEBI:17544"/>
        <dbReference type="EC" id="4.2.1.1"/>
    </reaction>
</comment>
<keyword evidence="8" id="KW-0479">Metal-binding</keyword>
<dbReference type="SMART" id="SM00947">
    <property type="entry name" value="Pro_CA"/>
    <property type="match status" value="1"/>
</dbReference>
<feature type="binding site" evidence="8">
    <location>
        <position position="41"/>
    </location>
    <ligand>
        <name>Zn(2+)</name>
        <dbReference type="ChEBI" id="CHEBI:29105"/>
    </ligand>
</feature>
<dbReference type="GO" id="GO:0004089">
    <property type="term" value="F:carbonate dehydratase activity"/>
    <property type="evidence" value="ECO:0007669"/>
    <property type="project" value="UniProtKB-UniRule"/>
</dbReference>
<evidence type="ECO:0000256" key="3">
    <source>
        <dbReference type="ARBA" id="ARBA00014628"/>
    </source>
</evidence>
<dbReference type="InterPro" id="IPR015892">
    <property type="entry name" value="Carbonic_anhydrase_CS"/>
</dbReference>
<proteinExistence type="inferred from homology"/>
<dbReference type="Pfam" id="PF00484">
    <property type="entry name" value="Pro_CA"/>
    <property type="match status" value="1"/>
</dbReference>